<comment type="caution">
    <text evidence="1">The sequence shown here is derived from an EMBL/GenBank/DDBJ whole genome shotgun (WGS) entry which is preliminary data.</text>
</comment>
<organism evidence="1 2">
    <name type="scientific">Magnetospirillum sulfuroxidans</name>
    <dbReference type="NCBI Taxonomy" id="611300"/>
    <lineage>
        <taxon>Bacteria</taxon>
        <taxon>Pseudomonadati</taxon>
        <taxon>Pseudomonadota</taxon>
        <taxon>Alphaproteobacteria</taxon>
        <taxon>Rhodospirillales</taxon>
        <taxon>Rhodospirillaceae</taxon>
        <taxon>Magnetospirillum</taxon>
    </lineage>
</organism>
<dbReference type="SUPFAM" id="SSF52266">
    <property type="entry name" value="SGNH hydrolase"/>
    <property type="match status" value="1"/>
</dbReference>
<protein>
    <recommendedName>
        <fullName evidence="3">SGNH/GDSL hydrolase family protein</fullName>
    </recommendedName>
</protein>
<evidence type="ECO:0000313" key="1">
    <source>
        <dbReference type="EMBL" id="MBR9973750.1"/>
    </source>
</evidence>
<evidence type="ECO:0008006" key="3">
    <source>
        <dbReference type="Google" id="ProtNLM"/>
    </source>
</evidence>
<dbReference type="EMBL" id="JAGTUF010000030">
    <property type="protein sequence ID" value="MBR9973750.1"/>
    <property type="molecule type" value="Genomic_DNA"/>
</dbReference>
<name>A0ABS5IH48_9PROT</name>
<dbReference type="RefSeq" id="WP_211551769.1">
    <property type="nucleotide sequence ID" value="NZ_JAGTUF010000030.1"/>
</dbReference>
<keyword evidence="2" id="KW-1185">Reference proteome</keyword>
<sequence length="401" mass="44828">MTEGMLAILAGLASAEAAAATLVAWLRPGCKWLITTRDLDPPIDRAGLDRFLEHGWDADLGWVRKPGTTHRETGQGGIITSYTIGADGARHNLNFDNQPVKVTVWGDSYAFARQVNDDETWSHGLSQALAGNVQNFGVGNYGLDQALLRLDRDWRQTPLAIMAVVPETISRCLSVWKHFSEYGNIFAFKPRFHLSNHRLHLMPNPIRTPEDFLRIGELLPSLKRDDVFWKRKFKPDLLGFPWSLRLLARPQRHLPLIAAALADRIVGGEHAFTQIMQRNITLTASLYREAEPVDLLEALCLRFRDQAYERGARAIVVMLPQLLDLARIRAGDHYYAPFLRRLANHMPVADMAPALLATGDERPLYIHDSYGGHLSALGNKIIADTLAPLCRVLATDSPLGI</sequence>
<gene>
    <name evidence="1" type="ORF">KEC16_18645</name>
</gene>
<evidence type="ECO:0000313" key="2">
    <source>
        <dbReference type="Proteomes" id="UP000680714"/>
    </source>
</evidence>
<dbReference type="Proteomes" id="UP000680714">
    <property type="component" value="Unassembled WGS sequence"/>
</dbReference>
<reference evidence="1 2" key="1">
    <citation type="submission" date="2021-04" db="EMBL/GenBank/DDBJ databases">
        <title>Magnetospirillum sulfuroxidans sp. nov., a facultative chemolithoautotrophic sulfur-oxidizing alphaproteobacterium isolated from freshwater sediment and proposals for Paramagetospirillum gen. nov., and Magnetospirillaceae fam. nov.</title>
        <authorList>
            <person name="Koziaeva V."/>
            <person name="Geelhoed J.S."/>
            <person name="Sorokin D.Y."/>
            <person name="Grouzdev D.S."/>
        </authorList>
    </citation>
    <scope>NUCLEOTIDE SEQUENCE [LARGE SCALE GENOMIC DNA]</scope>
    <source>
        <strain evidence="1 2">J10</strain>
    </source>
</reference>
<accession>A0ABS5IH48</accession>
<proteinExistence type="predicted"/>